<evidence type="ECO:0000313" key="7">
    <source>
        <dbReference type="EMBL" id="TDL30065.1"/>
    </source>
</evidence>
<dbReference type="InterPro" id="IPR027417">
    <property type="entry name" value="P-loop_NTPase"/>
</dbReference>
<accession>A0A4R5XHE7</accession>
<gene>
    <name evidence="7" type="ORF">BD410DRAFT_51263</name>
</gene>
<keyword evidence="8" id="KW-1185">Reference proteome</keyword>
<dbReference type="STRING" id="50990.A0A4R5XHE7"/>
<feature type="region of interest" description="Disordered" evidence="5">
    <location>
        <begin position="369"/>
        <end position="395"/>
    </location>
</feature>
<feature type="compositionally biased region" description="Basic and acidic residues" evidence="5">
    <location>
        <begin position="1"/>
        <end position="30"/>
    </location>
</feature>
<dbReference type="GO" id="GO:0016887">
    <property type="term" value="F:ATP hydrolysis activity"/>
    <property type="evidence" value="ECO:0007669"/>
    <property type="project" value="InterPro"/>
</dbReference>
<feature type="coiled-coil region" evidence="4">
    <location>
        <begin position="283"/>
        <end position="317"/>
    </location>
</feature>
<sequence length="1171" mass="133057">MPGKVKAEGVKKEKVKEEKKNTGEQARVSEPDEGNSQEDIQQEDEADPSVNEDDAAENDEDDEEQGSPRSAKRARVNDDGDAIPGSSQPQEPPRPRPVTLPRDTDGYVPGSIVRIKLHNFVTYDDVEFRPGPYLNMVLGPNGTGKSSIACAICLGLNFPPSVLGRASELNSFVKHGYETGFIEIELKGAKGQSNVVIRRNLKATSKGTTFELNGAQVPGKEVNARVSALNVQCTNLCTFLPQDKVAEFAQMTPQQLLAQTQLAAGDQNLTTWHETLKKAGVELKKMTEAIDKERLDLATLEQRNSILERDVQQYKQRREIERKVELLELLLPFKEYLESKVLYEERKRKRQDLHAKTIALAEKNKPVHDFKANLDKKQKSLEKDRDTRKKAAQSKFLSMKSKWQANERYEQENEDIATKLDNLKTEEATRKNRIASHTREIHKIEQELAHPPETEDLGVIDEDRKTNSEKVHKARRDREAVEMDMRRIADESAKQKAIVSKGLNDIANLDNVSHRRLADLSKWNKDCAEIVHWLRKNQTRFRMPVIEPAVISLSVPDAQYCDAVEACFNVNQITSFVAQCAEDYNLLNHVLADTGEALGRKVNFNSWFRPKTPNQLLPPPMSAEEMQQLGFDAYVIDLIECPDGLLWFLQSELNFHRTAVGKEGRVDVAHAMEAVSRFGPRGEGGGASFVAGRTLNRVQRSRYGKRAPQNTMREIRKARNLAFPPVDQALKSSIDRSIAEARSLADEAEEEIKKLQAQMTDKEARFKELQKEKAEIDDRRKAVLDARKRIESLGHKLTTLAEKLKLEEEKPSVAAERDQLRKKVLEVAKKRAAIAKDLKGIIQSVIKEQTEATRFGLECIQISANKTALEDLIHVRDQEYAKAKADFAEADVVYTESKVDTKEKLRISKAKLESIDDELRRTFEKMDDTQEIHQRDAEEIRQELADQKAKLELNSATNAGVIEQYERRQQEIDDLRVKITAREDRKNATEKSIRKTKDKWLPALQALVASIGEKFSAAFERVGCAGEVRLGEQEDDFEKWTIEILVKFRDTERLQLLTGTRQSGGERALTTIMYLMSLTEQARAPFSLVDEINQGMDAQYERAVHNSLVDVTCKPDNGQYFLITPKLLTDLKYHERMKVLCVNNGEWLPEEDGRLDGNMMKMIDNYVARRR</sequence>
<keyword evidence="7" id="KW-0378">Hydrolase</keyword>
<feature type="coiled-coil region" evidence="4">
    <location>
        <begin position="731"/>
        <end position="823"/>
    </location>
</feature>
<evidence type="ECO:0000256" key="3">
    <source>
        <dbReference type="ARBA" id="ARBA00023054"/>
    </source>
</evidence>
<dbReference type="GO" id="GO:0005634">
    <property type="term" value="C:nucleus"/>
    <property type="evidence" value="ECO:0007669"/>
    <property type="project" value="TreeGrafter"/>
</dbReference>
<dbReference type="GO" id="GO:0000724">
    <property type="term" value="P:double-strand break repair via homologous recombination"/>
    <property type="evidence" value="ECO:0007669"/>
    <property type="project" value="TreeGrafter"/>
</dbReference>
<feature type="compositionally biased region" description="Basic and acidic residues" evidence="5">
    <location>
        <begin position="369"/>
        <end position="389"/>
    </location>
</feature>
<dbReference type="SUPFAM" id="SSF52540">
    <property type="entry name" value="P-loop containing nucleoside triphosphate hydrolases"/>
    <property type="match status" value="1"/>
</dbReference>
<keyword evidence="3 4" id="KW-0175">Coiled coil</keyword>
<dbReference type="InterPro" id="IPR038729">
    <property type="entry name" value="Rad50/SbcC_AAA"/>
</dbReference>
<dbReference type="PANTHER" id="PTHR45916:SF1">
    <property type="entry name" value="STRUCTURAL MAINTENANCE OF CHROMOSOMES PROTEIN 5"/>
    <property type="match status" value="1"/>
</dbReference>
<feature type="compositionally biased region" description="Acidic residues" evidence="5">
    <location>
        <begin position="31"/>
        <end position="65"/>
    </location>
</feature>
<dbReference type="Pfam" id="PF13476">
    <property type="entry name" value="AAA_23"/>
    <property type="match status" value="1"/>
</dbReference>
<dbReference type="GO" id="GO:0030915">
    <property type="term" value="C:Smc5-Smc6 complex"/>
    <property type="evidence" value="ECO:0007669"/>
    <property type="project" value="TreeGrafter"/>
</dbReference>
<name>A0A4R5XHE7_9AGAM</name>
<dbReference type="VEuPathDB" id="FungiDB:BD410DRAFT_51263"/>
<dbReference type="OrthoDB" id="10254973at2759"/>
<dbReference type="EMBL" id="ML170156">
    <property type="protein sequence ID" value="TDL30065.1"/>
    <property type="molecule type" value="Genomic_DNA"/>
</dbReference>
<dbReference type="AlphaFoldDB" id="A0A4R5XHE7"/>
<organism evidence="7 8">
    <name type="scientific">Rickenella mellea</name>
    <dbReference type="NCBI Taxonomy" id="50990"/>
    <lineage>
        <taxon>Eukaryota</taxon>
        <taxon>Fungi</taxon>
        <taxon>Dikarya</taxon>
        <taxon>Basidiomycota</taxon>
        <taxon>Agaricomycotina</taxon>
        <taxon>Agaricomycetes</taxon>
        <taxon>Hymenochaetales</taxon>
        <taxon>Rickenellaceae</taxon>
        <taxon>Rickenella</taxon>
    </lineage>
</organism>
<dbReference type="Proteomes" id="UP000294933">
    <property type="component" value="Unassembled WGS sequence"/>
</dbReference>
<evidence type="ECO:0000256" key="1">
    <source>
        <dbReference type="ARBA" id="ARBA00010171"/>
    </source>
</evidence>
<evidence type="ECO:0000259" key="6">
    <source>
        <dbReference type="Pfam" id="PF13476"/>
    </source>
</evidence>
<proteinExistence type="inferred from homology"/>
<protein>
    <recommendedName>
        <fullName evidence="2">Structural maintenance of chromosomes protein 5</fullName>
    </recommendedName>
</protein>
<dbReference type="PANTHER" id="PTHR45916">
    <property type="entry name" value="STRUCTURAL MAINTENANCE OF CHROMOSOMES PROTEIN 5"/>
    <property type="match status" value="1"/>
</dbReference>
<feature type="region of interest" description="Disordered" evidence="5">
    <location>
        <begin position="1"/>
        <end position="105"/>
    </location>
</feature>
<comment type="similarity">
    <text evidence="1">Belongs to the SMC family. SMC5 subfamily.</text>
</comment>
<dbReference type="GO" id="GO:0003697">
    <property type="term" value="F:single-stranded DNA binding"/>
    <property type="evidence" value="ECO:0007669"/>
    <property type="project" value="TreeGrafter"/>
</dbReference>
<feature type="domain" description="Rad50/SbcC-type AAA" evidence="6">
    <location>
        <begin position="114"/>
        <end position="323"/>
    </location>
</feature>
<reference evidence="7 8" key="1">
    <citation type="submission" date="2018-06" db="EMBL/GenBank/DDBJ databases">
        <title>A transcriptomic atlas of mushroom development highlights an independent origin of complex multicellularity.</title>
        <authorList>
            <consortium name="DOE Joint Genome Institute"/>
            <person name="Krizsan K."/>
            <person name="Almasi E."/>
            <person name="Merenyi Z."/>
            <person name="Sahu N."/>
            <person name="Viragh M."/>
            <person name="Koszo T."/>
            <person name="Mondo S."/>
            <person name="Kiss B."/>
            <person name="Balint B."/>
            <person name="Kues U."/>
            <person name="Barry K."/>
            <person name="Hegedus J.C."/>
            <person name="Henrissat B."/>
            <person name="Johnson J."/>
            <person name="Lipzen A."/>
            <person name="Ohm R."/>
            <person name="Nagy I."/>
            <person name="Pangilinan J."/>
            <person name="Yan J."/>
            <person name="Xiong Y."/>
            <person name="Grigoriev I.V."/>
            <person name="Hibbett D.S."/>
            <person name="Nagy L.G."/>
        </authorList>
    </citation>
    <scope>NUCLEOTIDE SEQUENCE [LARGE SCALE GENOMIC DNA]</scope>
    <source>
        <strain evidence="7 8">SZMC22713</strain>
    </source>
</reference>
<evidence type="ECO:0000313" key="8">
    <source>
        <dbReference type="Proteomes" id="UP000294933"/>
    </source>
</evidence>
<evidence type="ECO:0000256" key="2">
    <source>
        <dbReference type="ARBA" id="ARBA00018687"/>
    </source>
</evidence>
<evidence type="ECO:0000256" key="5">
    <source>
        <dbReference type="SAM" id="MobiDB-lite"/>
    </source>
</evidence>
<dbReference type="Gene3D" id="3.40.50.300">
    <property type="entry name" value="P-loop containing nucleotide triphosphate hydrolases"/>
    <property type="match status" value="2"/>
</dbReference>
<evidence type="ECO:0000256" key="4">
    <source>
        <dbReference type="SAM" id="Coils"/>
    </source>
</evidence>